<dbReference type="EMBL" id="JACXZS010000002">
    <property type="protein sequence ID" value="MBD3940682.1"/>
    <property type="molecule type" value="Genomic_DNA"/>
</dbReference>
<keyword evidence="3" id="KW-1185">Reference proteome</keyword>
<keyword evidence="1" id="KW-0472">Membrane</keyword>
<evidence type="ECO:0008006" key="4">
    <source>
        <dbReference type="Google" id="ProtNLM"/>
    </source>
</evidence>
<comment type="caution">
    <text evidence="2">The sequence shown here is derived from an EMBL/GenBank/DDBJ whole genome shotgun (WGS) entry which is preliminary data.</text>
</comment>
<keyword evidence="1" id="KW-1133">Transmembrane helix</keyword>
<evidence type="ECO:0000256" key="1">
    <source>
        <dbReference type="SAM" id="Phobius"/>
    </source>
</evidence>
<evidence type="ECO:0000313" key="2">
    <source>
        <dbReference type="EMBL" id="MBD3940682.1"/>
    </source>
</evidence>
<dbReference type="RefSeq" id="WP_191170341.1">
    <property type="nucleotide sequence ID" value="NZ_JACXZS010000002.1"/>
</dbReference>
<dbReference type="InterPro" id="IPR012902">
    <property type="entry name" value="N_methyl_site"/>
</dbReference>
<gene>
    <name evidence="2" type="ORF">IF188_03085</name>
</gene>
<dbReference type="Proteomes" id="UP000598426">
    <property type="component" value="Unassembled WGS sequence"/>
</dbReference>
<keyword evidence="1" id="KW-0812">Transmembrane</keyword>
<dbReference type="Pfam" id="PF07963">
    <property type="entry name" value="N_methyl"/>
    <property type="match status" value="1"/>
</dbReference>
<evidence type="ECO:0000313" key="3">
    <source>
        <dbReference type="Proteomes" id="UP000598426"/>
    </source>
</evidence>
<feature type="transmembrane region" description="Helical" evidence="1">
    <location>
        <begin position="12"/>
        <end position="38"/>
    </location>
</feature>
<name>A0ABR8NJQ7_9MICO</name>
<proteinExistence type="predicted"/>
<organism evidence="2 3">
    <name type="scientific">Microbacterium helvum</name>
    <dbReference type="NCBI Taxonomy" id="2773713"/>
    <lineage>
        <taxon>Bacteria</taxon>
        <taxon>Bacillati</taxon>
        <taxon>Actinomycetota</taxon>
        <taxon>Actinomycetes</taxon>
        <taxon>Micrococcales</taxon>
        <taxon>Microbacteriaceae</taxon>
        <taxon>Microbacterium</taxon>
    </lineage>
</organism>
<accession>A0ABR8NJQ7</accession>
<protein>
    <recommendedName>
        <fullName evidence="4">Prepilin-type N-terminal cleavage/methylation domain-containing protein</fullName>
    </recommendedName>
</protein>
<sequence length="189" mass="20483">MQPVNCAKRDDGGLGLIELIIAILVSTIVLAGIATVLFNSWLTQNDVLSTSEATTRGQLVSSQIERAVRNATDFKTEASETQLWVHTVYDNATGTDPRTCQAFDLGGGKAQMTRTAANLGTAAWTTWIDDDDQQWVVNVRATDGKPMFHQDGRVLSYAFEIVTDSAPVKFEGEVSMRTAATGGDPCWLP</sequence>
<reference evidence="2 3" key="1">
    <citation type="submission" date="2020-09" db="EMBL/GenBank/DDBJ databases">
        <title>Isolation and identification of active actinomycetes.</title>
        <authorList>
            <person name="Li X."/>
        </authorList>
    </citation>
    <scope>NUCLEOTIDE SEQUENCE [LARGE SCALE GENOMIC DNA]</scope>
    <source>
        <strain evidence="2 3">NEAU-LLC</strain>
    </source>
</reference>